<feature type="compositionally biased region" description="Polar residues" evidence="1">
    <location>
        <begin position="138"/>
        <end position="158"/>
    </location>
</feature>
<feature type="chain" id="PRO_5021896418" description="DUF3060 domain-containing protein" evidence="2">
    <location>
        <begin position="21"/>
        <end position="158"/>
    </location>
</feature>
<organism evidence="3 4">
    <name type="scientific">Pseudoleptotrichia goodfellowii</name>
    <dbReference type="NCBI Taxonomy" id="157692"/>
    <lineage>
        <taxon>Bacteria</taxon>
        <taxon>Fusobacteriati</taxon>
        <taxon>Fusobacteriota</taxon>
        <taxon>Fusobacteriia</taxon>
        <taxon>Fusobacteriales</taxon>
        <taxon>Leptotrichiaceae</taxon>
        <taxon>Pseudoleptotrichia</taxon>
    </lineage>
</organism>
<evidence type="ECO:0000256" key="2">
    <source>
        <dbReference type="SAM" id="SignalP"/>
    </source>
</evidence>
<dbReference type="AlphaFoldDB" id="A0A510J7B5"/>
<dbReference type="EMBL" id="AP019822">
    <property type="protein sequence ID" value="BBM35109.1"/>
    <property type="molecule type" value="Genomic_DNA"/>
</dbReference>
<evidence type="ECO:0000313" key="4">
    <source>
        <dbReference type="Proteomes" id="UP000321606"/>
    </source>
</evidence>
<proteinExistence type="predicted"/>
<dbReference type="KEGG" id="lgo:JCM16774_0014"/>
<protein>
    <recommendedName>
        <fullName evidence="5">DUF3060 domain-containing protein</fullName>
    </recommendedName>
</protein>
<dbReference type="Pfam" id="PF11259">
    <property type="entry name" value="DUF3060"/>
    <property type="match status" value="1"/>
</dbReference>
<feature type="signal peptide" evidence="2">
    <location>
        <begin position="1"/>
        <end position="20"/>
    </location>
</feature>
<evidence type="ECO:0000313" key="3">
    <source>
        <dbReference type="EMBL" id="BBM35109.1"/>
    </source>
</evidence>
<name>A0A510J7B5_9FUSO</name>
<sequence length="158" mass="16333">MKNFIKLTVLTLVTSALLNAGTVKVGNQIKIKTPGSTSVNVSDGNININAQDSETKNSSKKAKSTKGKKIVINGASITKTVTLNGESLEITGASNHITVKGNVSSLTVNGADNTVTLDSVSSINVYGTSNKIYYKTAPSKSGKPSISVTGADSTVSKR</sequence>
<dbReference type="RefSeq" id="WP_051411692.1">
    <property type="nucleotide sequence ID" value="NZ_AP019822.1"/>
</dbReference>
<feature type="region of interest" description="Disordered" evidence="1">
    <location>
        <begin position="137"/>
        <end position="158"/>
    </location>
</feature>
<accession>A0A510J7B5</accession>
<reference evidence="3 4" key="1">
    <citation type="submission" date="2019-07" db="EMBL/GenBank/DDBJ databases">
        <title>Complete Genome Sequence of Leptotrichia goodfellowii Strain JCM 16774.</title>
        <authorList>
            <person name="Watanabe S."/>
            <person name="Cui L."/>
        </authorList>
    </citation>
    <scope>NUCLEOTIDE SEQUENCE [LARGE SCALE GENOMIC DNA]</scope>
    <source>
        <strain evidence="3 4">JCM16774</strain>
    </source>
</reference>
<dbReference type="InterPro" id="IPR021417">
    <property type="entry name" value="DUF3060"/>
</dbReference>
<evidence type="ECO:0000256" key="1">
    <source>
        <dbReference type="SAM" id="MobiDB-lite"/>
    </source>
</evidence>
<keyword evidence="2" id="KW-0732">Signal</keyword>
<dbReference type="OrthoDB" id="81446at2"/>
<dbReference type="STRING" id="714315.GCA_000516535_00016"/>
<dbReference type="Proteomes" id="UP000321606">
    <property type="component" value="Chromosome"/>
</dbReference>
<evidence type="ECO:0008006" key="5">
    <source>
        <dbReference type="Google" id="ProtNLM"/>
    </source>
</evidence>
<gene>
    <name evidence="3" type="ORF">JCM16774_0014</name>
</gene>